<evidence type="ECO:0008006" key="4">
    <source>
        <dbReference type="Google" id="ProtNLM"/>
    </source>
</evidence>
<feature type="transmembrane region" description="Helical" evidence="1">
    <location>
        <begin position="157"/>
        <end position="179"/>
    </location>
</feature>
<evidence type="ECO:0000313" key="2">
    <source>
        <dbReference type="EMBL" id="MDA2804930.1"/>
    </source>
</evidence>
<keyword evidence="1" id="KW-0812">Transmembrane</keyword>
<dbReference type="EMBL" id="JAQFWP010000015">
    <property type="protein sequence ID" value="MDA2804930.1"/>
    <property type="molecule type" value="Genomic_DNA"/>
</dbReference>
<reference evidence="2" key="1">
    <citation type="submission" date="2023-01" db="EMBL/GenBank/DDBJ databases">
        <title>Draft genome sequence of Nocardiopsis sp. LSu2-4 isolated from halophytes.</title>
        <authorList>
            <person name="Duangmal K."/>
            <person name="Chantavorakit T."/>
        </authorList>
    </citation>
    <scope>NUCLEOTIDE SEQUENCE</scope>
    <source>
        <strain evidence="2">LSu2-4</strain>
    </source>
</reference>
<sequence>MKKRLGNPYSLAFAVVACTALSLLAALAMMAEGDKWLEADWSGKLIAPIVIGAVWWWSLKMAWLSRVELEDGCVVVRNFLKRVAAPAYMVSRVSAHDGVRIILSDKQVLWCMPLTSSLIGDIFGNKVNLRCAEEVERYVKTNRRESRKRGGEKEISLDLNLGVLLFAITFSGASCWVIATLSTL</sequence>
<keyword evidence="3" id="KW-1185">Reference proteome</keyword>
<organism evidence="2 3">
    <name type="scientific">Nocardiopsis suaedae</name>
    <dbReference type="NCBI Taxonomy" id="3018444"/>
    <lineage>
        <taxon>Bacteria</taxon>
        <taxon>Bacillati</taxon>
        <taxon>Actinomycetota</taxon>
        <taxon>Actinomycetes</taxon>
        <taxon>Streptosporangiales</taxon>
        <taxon>Nocardiopsidaceae</taxon>
        <taxon>Nocardiopsis</taxon>
    </lineage>
</organism>
<keyword evidence="1" id="KW-0472">Membrane</keyword>
<comment type="caution">
    <text evidence="2">The sequence shown here is derived from an EMBL/GenBank/DDBJ whole genome shotgun (WGS) entry which is preliminary data.</text>
</comment>
<dbReference type="PROSITE" id="PS51257">
    <property type="entry name" value="PROKAR_LIPOPROTEIN"/>
    <property type="match status" value="1"/>
</dbReference>
<name>A0ABT4TJT5_9ACTN</name>
<feature type="transmembrane region" description="Helical" evidence="1">
    <location>
        <begin position="41"/>
        <end position="59"/>
    </location>
</feature>
<evidence type="ECO:0000256" key="1">
    <source>
        <dbReference type="SAM" id="Phobius"/>
    </source>
</evidence>
<gene>
    <name evidence="2" type="ORF">O4U47_10430</name>
</gene>
<keyword evidence="1" id="KW-1133">Transmembrane helix</keyword>
<proteinExistence type="predicted"/>
<dbReference type="RefSeq" id="WP_270677540.1">
    <property type="nucleotide sequence ID" value="NZ_JAQFWP010000015.1"/>
</dbReference>
<protein>
    <recommendedName>
        <fullName evidence="4">PH domain-containing protein</fullName>
    </recommendedName>
</protein>
<evidence type="ECO:0000313" key="3">
    <source>
        <dbReference type="Proteomes" id="UP001165685"/>
    </source>
</evidence>
<dbReference type="Proteomes" id="UP001165685">
    <property type="component" value="Unassembled WGS sequence"/>
</dbReference>
<accession>A0ABT4TJT5</accession>